<dbReference type="NCBIfam" id="TIGR02607">
    <property type="entry name" value="antidote_HigA"/>
    <property type="match status" value="1"/>
</dbReference>
<proteinExistence type="predicted"/>
<dbReference type="InterPro" id="IPR010982">
    <property type="entry name" value="Lambda_DNA-bd_dom_sf"/>
</dbReference>
<sequence length="109" mass="12423">MNITERKPTSVGEILLEEFLEPLNLKVGDLAQILDVHRNTASSLINNNTRISLEMAVKLSKAFSTSPEFWLNLQTAVDLWELNHNKRFQQTLANVRVANQWQAMPAFAM</sequence>
<dbReference type="PANTHER" id="PTHR36924:SF1">
    <property type="entry name" value="ANTITOXIN HIGA-1"/>
    <property type="match status" value="1"/>
</dbReference>
<dbReference type="Proteomes" id="UP000254867">
    <property type="component" value="Unassembled WGS sequence"/>
</dbReference>
<dbReference type="PANTHER" id="PTHR36924">
    <property type="entry name" value="ANTITOXIN HIGA-1"/>
    <property type="match status" value="1"/>
</dbReference>
<gene>
    <name evidence="3" type="primary">ybaQ</name>
    <name evidence="3" type="ORF">NCTC10794_01379</name>
</gene>
<dbReference type="InterPro" id="IPR013430">
    <property type="entry name" value="Toxin_antidote_HigA"/>
</dbReference>
<dbReference type="CDD" id="cd00093">
    <property type="entry name" value="HTH_XRE"/>
    <property type="match status" value="1"/>
</dbReference>
<feature type="domain" description="HTH cro/C1-type" evidence="2">
    <location>
        <begin position="16"/>
        <end position="70"/>
    </location>
</feature>
<organism evidence="3 4">
    <name type="scientific">Haemophilus parahaemolyticus</name>
    <dbReference type="NCBI Taxonomy" id="735"/>
    <lineage>
        <taxon>Bacteria</taxon>
        <taxon>Pseudomonadati</taxon>
        <taxon>Pseudomonadota</taxon>
        <taxon>Gammaproteobacteria</taxon>
        <taxon>Pasteurellales</taxon>
        <taxon>Pasteurellaceae</taxon>
        <taxon>Haemophilus</taxon>
    </lineage>
</organism>
<reference evidence="3 4" key="1">
    <citation type="submission" date="2018-06" db="EMBL/GenBank/DDBJ databases">
        <authorList>
            <consortium name="Pathogen Informatics"/>
            <person name="Doyle S."/>
        </authorList>
    </citation>
    <scope>NUCLEOTIDE SEQUENCE [LARGE SCALE GENOMIC DNA]</scope>
    <source>
        <strain evidence="3 4">NCTC10794</strain>
    </source>
</reference>
<dbReference type="Pfam" id="PF01381">
    <property type="entry name" value="HTH_3"/>
    <property type="match status" value="1"/>
</dbReference>
<dbReference type="EMBL" id="UGHH01000002">
    <property type="protein sequence ID" value="STO64315.1"/>
    <property type="molecule type" value="Genomic_DNA"/>
</dbReference>
<evidence type="ECO:0000256" key="1">
    <source>
        <dbReference type="ARBA" id="ARBA00023125"/>
    </source>
</evidence>
<dbReference type="AlphaFoldDB" id="A0A377I1K2"/>
<dbReference type="SMART" id="SM00530">
    <property type="entry name" value="HTH_XRE"/>
    <property type="match status" value="1"/>
</dbReference>
<dbReference type="InterPro" id="IPR001387">
    <property type="entry name" value="Cro/C1-type_HTH"/>
</dbReference>
<evidence type="ECO:0000313" key="3">
    <source>
        <dbReference type="EMBL" id="STO64315.1"/>
    </source>
</evidence>
<protein>
    <submittedName>
        <fullName evidence="3">DNA-binding transcriptional regulator</fullName>
    </submittedName>
</protein>
<dbReference type="GO" id="GO:0003677">
    <property type="term" value="F:DNA binding"/>
    <property type="evidence" value="ECO:0007669"/>
    <property type="project" value="UniProtKB-KW"/>
</dbReference>
<keyword evidence="1 3" id="KW-0238">DNA-binding</keyword>
<evidence type="ECO:0000313" key="4">
    <source>
        <dbReference type="Proteomes" id="UP000254867"/>
    </source>
</evidence>
<name>A0A377I1K2_HAEPH</name>
<accession>A0A377I1K2</accession>
<dbReference type="PROSITE" id="PS50943">
    <property type="entry name" value="HTH_CROC1"/>
    <property type="match status" value="1"/>
</dbReference>
<dbReference type="Gene3D" id="1.10.260.40">
    <property type="entry name" value="lambda repressor-like DNA-binding domains"/>
    <property type="match status" value="1"/>
</dbReference>
<dbReference type="SUPFAM" id="SSF47413">
    <property type="entry name" value="lambda repressor-like DNA-binding domains"/>
    <property type="match status" value="1"/>
</dbReference>
<evidence type="ECO:0000259" key="2">
    <source>
        <dbReference type="PROSITE" id="PS50943"/>
    </source>
</evidence>